<gene>
    <name evidence="1" type="ORF">SCHCODRAFT_110205</name>
</gene>
<dbReference type="VEuPathDB" id="FungiDB:SCHCODRAFT_01153557"/>
<organism evidence="2">
    <name type="scientific">Schizophyllum commune (strain H4-8 / FGSC 9210)</name>
    <name type="common">Split gill fungus</name>
    <dbReference type="NCBI Taxonomy" id="578458"/>
    <lineage>
        <taxon>Eukaryota</taxon>
        <taxon>Fungi</taxon>
        <taxon>Dikarya</taxon>
        <taxon>Basidiomycota</taxon>
        <taxon>Agaricomycotina</taxon>
        <taxon>Agaricomycetes</taxon>
        <taxon>Agaricomycetidae</taxon>
        <taxon>Agaricales</taxon>
        <taxon>Schizophyllaceae</taxon>
        <taxon>Schizophyllum</taxon>
    </lineage>
</organism>
<dbReference type="RefSeq" id="XP_003031164.1">
    <property type="nucleotide sequence ID" value="XM_003031118.1"/>
</dbReference>
<name>D8Q6L7_SCHCM</name>
<dbReference type="OrthoDB" id="10296716at2759"/>
<accession>D8Q6L7</accession>
<dbReference type="Proteomes" id="UP000007431">
    <property type="component" value="Unassembled WGS sequence"/>
</dbReference>
<protein>
    <submittedName>
        <fullName evidence="1">Uncharacterized protein</fullName>
    </submittedName>
</protein>
<dbReference type="KEGG" id="scm:SCHCO_01153557"/>
<proteinExistence type="predicted"/>
<evidence type="ECO:0000313" key="2">
    <source>
        <dbReference type="Proteomes" id="UP000007431"/>
    </source>
</evidence>
<sequence>MAAHTNAYTSCFTQPWLSASASRREDSIRELYSALRGIRQCWDTSSAELIQEGVQHLRLAKKHLRTRPLDIVLQSPPKDVPLDVYIALPSGKTMISALITIPYLRRTVVIGKGAYSRMWPFDESIWTFLLRWADYLLPLEGDCALDSLMKIRDFDVTDKLVSTVLGIFECIASLPKSAARKHFTSHSNRALHTLTCLWAQWPKILKAHHITVATVINFPTLFADFWQVFEPDTAHDLIGTRILRLKKYNLRKLLRLCTAHLRMLSRASDYVSLPPLNSALVASEVSVMRELLHGYTFGTRTLSHSFVSALVTILDDTLRHSPVHHGAVEQLVSLLFAFCMQFDHALILAMKYGLFPLIIRLRQSSPRRSSLHSSLEGAPQPLDGMTNAFLELFGRILCCPRGVRSFHEARAKYAPRLSDIFLVEEEKALLDLAERRHELLIRAESEWSSVAKCCYPLRGSHCGPALAQRRYTARVTASARIGNFTEGNAKIKGIDIRLQDVYFLVAIARAYVEENYGDILSRAAGYTIACTSLSVYLRLDASGVQCNYVSLGGGLWRDDCWHPTVNLSLSYERSDGLHDRMIMLTPRAAASARLANDVRLLTEAFYDPPLDCSGLMDIQELTEFMTDEPVMS</sequence>
<evidence type="ECO:0000313" key="1">
    <source>
        <dbReference type="EMBL" id="EFI96261.1"/>
    </source>
</evidence>
<dbReference type="EMBL" id="GL377307">
    <property type="protein sequence ID" value="EFI96261.1"/>
    <property type="molecule type" value="Genomic_DNA"/>
</dbReference>
<reference evidence="1 2" key="1">
    <citation type="journal article" date="2010" name="Nat. Biotechnol.">
        <title>Genome sequence of the model mushroom Schizophyllum commune.</title>
        <authorList>
            <person name="Ohm R.A."/>
            <person name="de Jong J.F."/>
            <person name="Lugones L.G."/>
            <person name="Aerts A."/>
            <person name="Kothe E."/>
            <person name="Stajich J.E."/>
            <person name="de Vries R.P."/>
            <person name="Record E."/>
            <person name="Levasseur A."/>
            <person name="Baker S.E."/>
            <person name="Bartholomew K.A."/>
            <person name="Coutinho P.M."/>
            <person name="Erdmann S."/>
            <person name="Fowler T.J."/>
            <person name="Gathman A.C."/>
            <person name="Lombard V."/>
            <person name="Henrissat B."/>
            <person name="Knabe N."/>
            <person name="Kuees U."/>
            <person name="Lilly W.W."/>
            <person name="Lindquist E."/>
            <person name="Lucas S."/>
            <person name="Magnuson J.K."/>
            <person name="Piumi F."/>
            <person name="Raudaskoski M."/>
            <person name="Salamov A."/>
            <person name="Schmutz J."/>
            <person name="Schwarze F.W.M.R."/>
            <person name="vanKuyk P.A."/>
            <person name="Horton J.S."/>
            <person name="Grigoriev I.V."/>
            <person name="Woesten H.A.B."/>
        </authorList>
    </citation>
    <scope>NUCLEOTIDE SEQUENCE [LARGE SCALE GENOMIC DNA]</scope>
    <source>
        <strain evidence="2">H4-8 / FGSC 9210</strain>
    </source>
</reference>
<dbReference type="HOGENOM" id="CLU_437520_0_0_1"/>
<dbReference type="InParanoid" id="D8Q6L7"/>
<feature type="non-terminal residue" evidence="1">
    <location>
        <position position="632"/>
    </location>
</feature>
<dbReference type="GeneID" id="9587138"/>
<keyword evidence="2" id="KW-1185">Reference proteome</keyword>
<dbReference type="AlphaFoldDB" id="D8Q6L7"/>